<dbReference type="AlphaFoldDB" id="A0A1S2UJY0"/>
<feature type="chain" id="PRO_5010280615" evidence="1">
    <location>
        <begin position="24"/>
        <end position="279"/>
    </location>
</feature>
<reference evidence="2 4" key="1">
    <citation type="submission" date="2016-08" db="EMBL/GenBank/DDBJ databases">
        <title>Draft genome sequence of Pseudomonas costantinii LMG 22119, type strain isolated from cultivated mushroom (Agaricus bisporus) sporophores.</title>
        <authorList>
            <person name="Tambong J.T."/>
        </authorList>
    </citation>
    <scope>NUCLEOTIDE SEQUENCE [LARGE SCALE GENOMIC DNA]</scope>
    <source>
        <strain evidence="2 4">LMG 22119</strain>
    </source>
</reference>
<keyword evidence="5" id="KW-1185">Reference proteome</keyword>
<dbReference type="EMBL" id="FNTS01000002">
    <property type="protein sequence ID" value="SED99683.1"/>
    <property type="molecule type" value="Genomic_DNA"/>
</dbReference>
<gene>
    <name evidence="2" type="ORF">BFL40_26215</name>
    <name evidence="3" type="ORF">SAMN04515675_3493</name>
</gene>
<dbReference type="SUPFAM" id="SSF53474">
    <property type="entry name" value="alpha/beta-Hydrolases"/>
    <property type="match status" value="1"/>
</dbReference>
<evidence type="ECO:0000256" key="1">
    <source>
        <dbReference type="SAM" id="SignalP"/>
    </source>
</evidence>
<evidence type="ECO:0000313" key="5">
    <source>
        <dbReference type="Proteomes" id="UP000182179"/>
    </source>
</evidence>
<feature type="signal peptide" evidence="1">
    <location>
        <begin position="1"/>
        <end position="23"/>
    </location>
</feature>
<keyword evidence="1" id="KW-0732">Signal</keyword>
<evidence type="ECO:0000313" key="3">
    <source>
        <dbReference type="EMBL" id="SED99683.1"/>
    </source>
</evidence>
<evidence type="ECO:0000313" key="4">
    <source>
        <dbReference type="Proteomes" id="UP000181661"/>
    </source>
</evidence>
<dbReference type="OrthoDB" id="5451115at2"/>
<proteinExistence type="predicted"/>
<protein>
    <submittedName>
        <fullName evidence="2">Esterase</fullName>
    </submittedName>
</protein>
<dbReference type="PROSITE" id="PS51257">
    <property type="entry name" value="PROKAR_LIPOPROTEIN"/>
    <property type="match status" value="1"/>
</dbReference>
<accession>A0A1S2UJY0</accession>
<name>A0A1S2UJY0_9PSED</name>
<dbReference type="InterPro" id="IPR029058">
    <property type="entry name" value="AB_hydrolase_fold"/>
</dbReference>
<organism evidence="2 4">
    <name type="scientific">Pseudomonas costantinii</name>
    <dbReference type="NCBI Taxonomy" id="168469"/>
    <lineage>
        <taxon>Bacteria</taxon>
        <taxon>Pseudomonadati</taxon>
        <taxon>Pseudomonadota</taxon>
        <taxon>Gammaproteobacteria</taxon>
        <taxon>Pseudomonadales</taxon>
        <taxon>Pseudomonadaceae</taxon>
        <taxon>Pseudomonas</taxon>
    </lineage>
</organism>
<dbReference type="Proteomes" id="UP000182179">
    <property type="component" value="Unassembled WGS sequence"/>
</dbReference>
<dbReference type="Proteomes" id="UP000181661">
    <property type="component" value="Unassembled WGS sequence"/>
</dbReference>
<evidence type="ECO:0000313" key="2">
    <source>
        <dbReference type="EMBL" id="OIN46764.1"/>
    </source>
</evidence>
<dbReference type="Gene3D" id="3.40.50.1820">
    <property type="entry name" value="alpha/beta hydrolase"/>
    <property type="match status" value="1"/>
</dbReference>
<sequence>MKGLNGALFTCLCALLGILTGCADPNRHAETLAHTGNLQRDRVDTDSFVLTSFYRITRPDLPLSVYIEGDGMAWRSRTAPSENPTPHQAEGLALAAADPAANVVYLARPCQFTPLTLNPRCDKAYWTSKRFAEDVVIAMDQAVTHYASQVPGQRIHLVGYSGGGALAVLIAARRHDVASLRTVAGNLDHVEVNRLHHVSAMPESLNAIDVARQVASIPQLHFSGGDDRVVPSVISQRFVSATTSPCAHSQIVPGMSHEGDWARRWPQLLLTPLPCSTAP</sequence>
<dbReference type="EMBL" id="MDDR01000046">
    <property type="protein sequence ID" value="OIN46764.1"/>
    <property type="molecule type" value="Genomic_DNA"/>
</dbReference>
<reference evidence="3 5" key="2">
    <citation type="submission" date="2016-10" db="EMBL/GenBank/DDBJ databases">
        <authorList>
            <person name="Varghese N."/>
            <person name="Submissions S."/>
        </authorList>
    </citation>
    <scope>NUCLEOTIDE SEQUENCE [LARGE SCALE GENOMIC DNA]</scope>
    <source>
        <strain evidence="3 5">BS2773</strain>
    </source>
</reference>
<comment type="caution">
    <text evidence="2">The sequence shown here is derived from an EMBL/GenBank/DDBJ whole genome shotgun (WGS) entry which is preliminary data.</text>
</comment>
<dbReference type="RefSeq" id="WP_071486661.1">
    <property type="nucleotide sequence ID" value="NZ_FNTS01000002.1"/>
</dbReference>